<dbReference type="EMBL" id="SPHZ02000010">
    <property type="protein sequence ID" value="KAF0896697.1"/>
    <property type="molecule type" value="Genomic_DNA"/>
</dbReference>
<feature type="region of interest" description="Disordered" evidence="1">
    <location>
        <begin position="1"/>
        <end position="28"/>
    </location>
</feature>
<evidence type="ECO:0000313" key="3">
    <source>
        <dbReference type="Proteomes" id="UP000479710"/>
    </source>
</evidence>
<evidence type="ECO:0000256" key="1">
    <source>
        <dbReference type="SAM" id="MobiDB-lite"/>
    </source>
</evidence>
<dbReference type="AlphaFoldDB" id="A0A6G1C9K3"/>
<feature type="compositionally biased region" description="Pro residues" evidence="1">
    <location>
        <begin position="65"/>
        <end position="80"/>
    </location>
</feature>
<feature type="compositionally biased region" description="Pro residues" evidence="1">
    <location>
        <begin position="13"/>
        <end position="28"/>
    </location>
</feature>
<comment type="caution">
    <text evidence="2">The sequence shown here is derived from an EMBL/GenBank/DDBJ whole genome shotgun (WGS) entry which is preliminary data.</text>
</comment>
<evidence type="ECO:0000313" key="2">
    <source>
        <dbReference type="EMBL" id="KAF0896697.1"/>
    </source>
</evidence>
<keyword evidence="3" id="KW-1185">Reference proteome</keyword>
<name>A0A6G1C9K3_9ORYZ</name>
<proteinExistence type="predicted"/>
<dbReference type="Proteomes" id="UP000479710">
    <property type="component" value="Unassembled WGS sequence"/>
</dbReference>
<accession>A0A6G1C9K3</accession>
<gene>
    <name evidence="2" type="ORF">E2562_027042</name>
</gene>
<feature type="region of interest" description="Disordered" evidence="1">
    <location>
        <begin position="58"/>
        <end position="83"/>
    </location>
</feature>
<organism evidence="2 3">
    <name type="scientific">Oryza meyeriana var. granulata</name>
    <dbReference type="NCBI Taxonomy" id="110450"/>
    <lineage>
        <taxon>Eukaryota</taxon>
        <taxon>Viridiplantae</taxon>
        <taxon>Streptophyta</taxon>
        <taxon>Embryophyta</taxon>
        <taxon>Tracheophyta</taxon>
        <taxon>Spermatophyta</taxon>
        <taxon>Magnoliopsida</taxon>
        <taxon>Liliopsida</taxon>
        <taxon>Poales</taxon>
        <taxon>Poaceae</taxon>
        <taxon>BOP clade</taxon>
        <taxon>Oryzoideae</taxon>
        <taxon>Oryzeae</taxon>
        <taxon>Oryzinae</taxon>
        <taxon>Oryza</taxon>
        <taxon>Oryza meyeriana</taxon>
    </lineage>
</organism>
<protein>
    <submittedName>
        <fullName evidence="2">Uncharacterized protein</fullName>
    </submittedName>
</protein>
<reference evidence="2 3" key="1">
    <citation type="submission" date="2019-11" db="EMBL/GenBank/DDBJ databases">
        <title>Whole genome sequence of Oryza granulata.</title>
        <authorList>
            <person name="Li W."/>
        </authorList>
    </citation>
    <scope>NUCLEOTIDE SEQUENCE [LARGE SCALE GENOMIC DNA]</scope>
    <source>
        <strain evidence="3">cv. Menghai</strain>
        <tissue evidence="2">Leaf</tissue>
    </source>
</reference>
<sequence length="134" mass="14304">MVEEPAWRGRRPGLPPEPATHRQPPPIPSVALVLPRQHLRRHPPDDEAELALSLSQPLGCTSLLPDPPSLASPPLDPQNPSPVLTLPLPLDLLVPPPGCTSLLPDPPSPTTPPLLLAQLPPLWLGLGQGKGKER</sequence>